<comment type="caution">
    <text evidence="2">The sequence shown here is derived from an EMBL/GenBank/DDBJ whole genome shotgun (WGS) entry which is preliminary data.</text>
</comment>
<dbReference type="Pfam" id="PF10740">
    <property type="entry name" value="DUF2529"/>
    <property type="match status" value="1"/>
</dbReference>
<evidence type="ECO:0000313" key="3">
    <source>
        <dbReference type="Proteomes" id="UP001595896"/>
    </source>
</evidence>
<accession>A0ABV9NTA2</accession>
<gene>
    <name evidence="2" type="ORF">ACFO4L_07795</name>
</gene>
<feature type="domain" description="DUF2529" evidence="1">
    <location>
        <begin position="1"/>
        <end position="163"/>
    </location>
</feature>
<protein>
    <submittedName>
        <fullName evidence="2">DUF2529 family protein</fullName>
    </submittedName>
</protein>
<sequence>MKKMFDTQVSGLLQKLEALEESVEDAARMTAQSLIGDGHLYVASSADLGGIVSQAVHGADAVQDAERLEDDTVLTDLDTVWVFTSSREETAAAETRAADAGAVLVVASPEASEEADSIRSFSLPTGVTRPLLPTESGARIGEPHLLVTLHLYYMLFFQLQEIIEEHED</sequence>
<dbReference type="InterPro" id="IPR019676">
    <property type="entry name" value="DUF2529"/>
</dbReference>
<dbReference type="Gene3D" id="3.40.50.10490">
    <property type="entry name" value="Glucose-6-phosphate isomerase like protein, domain 1"/>
    <property type="match status" value="1"/>
</dbReference>
<dbReference type="RefSeq" id="WP_377909125.1">
    <property type="nucleotide sequence ID" value="NZ_JBHSGK010000005.1"/>
</dbReference>
<keyword evidence="3" id="KW-1185">Reference proteome</keyword>
<reference evidence="3" key="1">
    <citation type="journal article" date="2019" name="Int. J. Syst. Evol. Microbiol.">
        <title>The Global Catalogue of Microorganisms (GCM) 10K type strain sequencing project: providing services to taxonomists for standard genome sequencing and annotation.</title>
        <authorList>
            <consortium name="The Broad Institute Genomics Platform"/>
            <consortium name="The Broad Institute Genome Sequencing Center for Infectious Disease"/>
            <person name="Wu L."/>
            <person name="Ma J."/>
        </authorList>
    </citation>
    <scope>NUCLEOTIDE SEQUENCE [LARGE SCALE GENOMIC DNA]</scope>
    <source>
        <strain evidence="3">JCM 12165</strain>
    </source>
</reference>
<dbReference type="Proteomes" id="UP001595896">
    <property type="component" value="Unassembled WGS sequence"/>
</dbReference>
<name>A0ABV9NTA2_9BACI</name>
<dbReference type="EMBL" id="JBHSGK010000005">
    <property type="protein sequence ID" value="MFC4736487.1"/>
    <property type="molecule type" value="Genomic_DNA"/>
</dbReference>
<organism evidence="2 3">
    <name type="scientific">Bacillus daqingensis</name>
    <dbReference type="NCBI Taxonomy" id="872396"/>
    <lineage>
        <taxon>Bacteria</taxon>
        <taxon>Bacillati</taxon>
        <taxon>Bacillota</taxon>
        <taxon>Bacilli</taxon>
        <taxon>Bacillales</taxon>
        <taxon>Bacillaceae</taxon>
        <taxon>Bacillus</taxon>
    </lineage>
</organism>
<evidence type="ECO:0000313" key="2">
    <source>
        <dbReference type="EMBL" id="MFC4736487.1"/>
    </source>
</evidence>
<evidence type="ECO:0000259" key="1">
    <source>
        <dbReference type="Pfam" id="PF10740"/>
    </source>
</evidence>
<proteinExistence type="predicted"/>